<keyword evidence="1" id="KW-0963">Cytoplasm</keyword>
<organism evidence="2 3">
    <name type="scientific">Oleispira antarctica</name>
    <dbReference type="NCBI Taxonomy" id="188908"/>
    <lineage>
        <taxon>Bacteria</taxon>
        <taxon>Pseudomonadati</taxon>
        <taxon>Pseudomonadota</taxon>
        <taxon>Gammaproteobacteria</taxon>
        <taxon>Oceanospirillales</taxon>
        <taxon>Oceanospirillaceae</taxon>
        <taxon>Oleispira</taxon>
    </lineage>
</organism>
<proteinExistence type="predicted"/>
<dbReference type="PANTHER" id="PTHR30135:SF3">
    <property type="entry name" value="GLUCONEOGENESIS FACTOR-RELATED"/>
    <property type="match status" value="1"/>
</dbReference>
<evidence type="ECO:0000313" key="3">
    <source>
        <dbReference type="Proteomes" id="UP000227088"/>
    </source>
</evidence>
<dbReference type="GO" id="GO:0043743">
    <property type="term" value="F:LPPG:FO 2-phospho-L-lactate transferase activity"/>
    <property type="evidence" value="ECO:0007669"/>
    <property type="project" value="InterPro"/>
</dbReference>
<dbReference type="EMBL" id="MABE01000041">
    <property type="protein sequence ID" value="OUS41500.1"/>
    <property type="molecule type" value="Genomic_DNA"/>
</dbReference>
<dbReference type="InterPro" id="IPR010119">
    <property type="entry name" value="Gluconeogen_factor"/>
</dbReference>
<dbReference type="InterPro" id="IPR038136">
    <property type="entry name" value="CofD-like_dom_sf"/>
</dbReference>
<dbReference type="CDD" id="cd07187">
    <property type="entry name" value="YvcK_like"/>
    <property type="match status" value="1"/>
</dbReference>
<protein>
    <recommendedName>
        <fullName evidence="4">Gluconeogenesis factor</fullName>
    </recommendedName>
</protein>
<dbReference type="Pfam" id="PF01933">
    <property type="entry name" value="CofD"/>
    <property type="match status" value="1"/>
</dbReference>
<dbReference type="InterPro" id="IPR002882">
    <property type="entry name" value="CofD"/>
</dbReference>
<dbReference type="Proteomes" id="UP000227088">
    <property type="component" value="Unassembled WGS sequence"/>
</dbReference>
<gene>
    <name evidence="2" type="ORF">A9R00_00615</name>
</gene>
<sequence length="300" mass="32900">MQSVEGAKLVCVGGGHGLGRLLSSLKEGGPNLTGIVATTDEGGSTGRLREEAETIAWGDLRNCLSQLCTLDGIGQLLFEYRFQTQGELDGHNLGNLILFALDQLSVRPTDAIRVMRDMLNIKSHLYPMADRPTTLMAKTVAQENQDANILVGELSIDDTDEEIDHLYLDPKVNAEHEVIATIEQADAIVLSAGSFMTSIMPSLLVENILQAINKSKAPLILVVNIKEEELGGDITLTFAKQLSLLEKAGVRTLDHILWPANRELSVDHFNQYPIKQIDMKPCERGLHNEQILKSAVLNLL</sequence>
<name>A0A1Y5HWL9_OLEAN</name>
<evidence type="ECO:0000313" key="2">
    <source>
        <dbReference type="EMBL" id="OUS41500.1"/>
    </source>
</evidence>
<dbReference type="Gene3D" id="3.40.50.10680">
    <property type="entry name" value="CofD-like domains"/>
    <property type="match status" value="1"/>
</dbReference>
<dbReference type="AlphaFoldDB" id="A0A1Y5HWL9"/>
<dbReference type="PANTHER" id="PTHR30135">
    <property type="entry name" value="UNCHARACTERIZED PROTEIN YVCK-RELATED"/>
    <property type="match status" value="1"/>
</dbReference>
<comment type="caution">
    <text evidence="2">The sequence shown here is derived from an EMBL/GenBank/DDBJ whole genome shotgun (WGS) entry which is preliminary data.</text>
</comment>
<dbReference type="NCBIfam" id="TIGR01826">
    <property type="entry name" value="CofD_related"/>
    <property type="match status" value="1"/>
</dbReference>
<accession>A0A1Y5HWL9</accession>
<dbReference type="SUPFAM" id="SSF142338">
    <property type="entry name" value="CofD-like"/>
    <property type="match status" value="1"/>
</dbReference>
<evidence type="ECO:0000256" key="1">
    <source>
        <dbReference type="ARBA" id="ARBA00022490"/>
    </source>
</evidence>
<evidence type="ECO:0008006" key="4">
    <source>
        <dbReference type="Google" id="ProtNLM"/>
    </source>
</evidence>
<reference evidence="3" key="1">
    <citation type="journal article" date="2017" name="Proc. Natl. Acad. Sci. U.S.A.">
        <title>Simulation of Deepwater Horizon oil plume reveals substrate specialization within a complex community of hydrocarbon degraders.</title>
        <authorList>
            <person name="Hu P."/>
            <person name="Dubinsky E.A."/>
            <person name="Probst A.J."/>
            <person name="Wang J."/>
            <person name="Sieber C.M.K."/>
            <person name="Tom L.M."/>
            <person name="Gardinali P."/>
            <person name="Banfield J.F."/>
            <person name="Atlas R.M."/>
            <person name="Andersen G.L."/>
        </authorList>
    </citation>
    <scope>NUCLEOTIDE SEQUENCE [LARGE SCALE GENOMIC DNA]</scope>
</reference>